<gene>
    <name evidence="2" type="ORF">H0E82_13080</name>
</gene>
<keyword evidence="1" id="KW-1133">Transmembrane helix</keyword>
<keyword evidence="3" id="KW-1185">Reference proteome</keyword>
<dbReference type="Pfam" id="PF10861">
    <property type="entry name" value="DUF2784"/>
    <property type="match status" value="1"/>
</dbReference>
<evidence type="ECO:0000313" key="2">
    <source>
        <dbReference type="EMBL" id="NYZ63684.1"/>
    </source>
</evidence>
<name>A0A7Z0QRT6_9GAMM</name>
<organism evidence="2 3">
    <name type="scientific">Luteimonas deserti</name>
    <dbReference type="NCBI Taxonomy" id="2752306"/>
    <lineage>
        <taxon>Bacteria</taxon>
        <taxon>Pseudomonadati</taxon>
        <taxon>Pseudomonadota</taxon>
        <taxon>Gammaproteobacteria</taxon>
        <taxon>Lysobacterales</taxon>
        <taxon>Lysobacteraceae</taxon>
        <taxon>Luteimonas</taxon>
    </lineage>
</organism>
<sequence>MHLSPGLAAHLADAVLALHVAIAAFVVAMTLALAVGGPLGWRWVRRRALRRLHVALVLVIALQAWLGRLCPLTVWEQQLRAHAGQTTYDASFVAHWLSRVLFFELPWWVFVLAYTAVAAVVVAGWWRWPPLETPGHRAGLPPKPP</sequence>
<accession>A0A7Z0QRT6</accession>
<dbReference type="EMBL" id="JACCJZ010000020">
    <property type="protein sequence ID" value="NYZ63684.1"/>
    <property type="molecule type" value="Genomic_DNA"/>
</dbReference>
<keyword evidence="1" id="KW-0812">Transmembrane</keyword>
<dbReference type="RefSeq" id="WP_180545897.1">
    <property type="nucleotide sequence ID" value="NZ_JACCJZ010000020.1"/>
</dbReference>
<keyword evidence="1" id="KW-0472">Membrane</keyword>
<comment type="caution">
    <text evidence="2">The sequence shown here is derived from an EMBL/GenBank/DDBJ whole genome shotgun (WGS) entry which is preliminary data.</text>
</comment>
<feature type="transmembrane region" description="Helical" evidence="1">
    <location>
        <begin position="105"/>
        <end position="126"/>
    </location>
</feature>
<dbReference type="AlphaFoldDB" id="A0A7Z0QRT6"/>
<reference evidence="2 3" key="1">
    <citation type="submission" date="2020-07" db="EMBL/GenBank/DDBJ databases">
        <title>isolation of Luteimonas sp. SJ-16.</title>
        <authorList>
            <person name="Huang X.-X."/>
            <person name="Xu L."/>
            <person name="Sun J.-Q."/>
        </authorList>
    </citation>
    <scope>NUCLEOTIDE SEQUENCE [LARGE SCALE GENOMIC DNA]</scope>
    <source>
        <strain evidence="2 3">SJ-16</strain>
    </source>
</reference>
<feature type="transmembrane region" description="Helical" evidence="1">
    <location>
        <begin position="48"/>
        <end position="66"/>
    </location>
</feature>
<evidence type="ECO:0000256" key="1">
    <source>
        <dbReference type="SAM" id="Phobius"/>
    </source>
</evidence>
<dbReference type="InterPro" id="IPR021218">
    <property type="entry name" value="DUF2784"/>
</dbReference>
<feature type="transmembrane region" description="Helical" evidence="1">
    <location>
        <begin position="14"/>
        <end position="36"/>
    </location>
</feature>
<protein>
    <submittedName>
        <fullName evidence="2">DUF2784 domain-containing protein</fullName>
    </submittedName>
</protein>
<evidence type="ECO:0000313" key="3">
    <source>
        <dbReference type="Proteomes" id="UP000589896"/>
    </source>
</evidence>
<proteinExistence type="predicted"/>
<dbReference type="Proteomes" id="UP000589896">
    <property type="component" value="Unassembled WGS sequence"/>
</dbReference>